<keyword evidence="4" id="KW-1185">Reference proteome</keyword>
<sequence>MTRTDAPPRTRLRRRAAAAILPVLSPLAKALGYRLLRIRDRGGLGIEDGAIPYGTSVFDDDVPGVANLDPALLDALRRAAADAAADRVAFTVNSGWRTPDYQRRLRREAVARYGSEEAAARWVSTPETSPHVNGAAVDLGPAAAQAWLDARGAAYGLCRIYGNEPWHYELRPEAAVTGPPPLHPTPADDPRHRPLGT</sequence>
<keyword evidence="3" id="KW-0645">Protease</keyword>
<name>A0A1G9LWJ6_9ACTN</name>
<dbReference type="CDD" id="cd14846">
    <property type="entry name" value="Peptidase_M15_like"/>
    <property type="match status" value="1"/>
</dbReference>
<feature type="region of interest" description="Disordered" evidence="1">
    <location>
        <begin position="174"/>
        <end position="197"/>
    </location>
</feature>
<dbReference type="Pfam" id="PF02557">
    <property type="entry name" value="VanY"/>
    <property type="match status" value="1"/>
</dbReference>
<keyword evidence="3" id="KW-0121">Carboxypeptidase</keyword>
<accession>A0A1G9LWJ6</accession>
<evidence type="ECO:0000256" key="1">
    <source>
        <dbReference type="SAM" id="MobiDB-lite"/>
    </source>
</evidence>
<organism evidence="3 4">
    <name type="scientific">Glycomyces sambucus</name>
    <dbReference type="NCBI Taxonomy" id="380244"/>
    <lineage>
        <taxon>Bacteria</taxon>
        <taxon>Bacillati</taxon>
        <taxon>Actinomycetota</taxon>
        <taxon>Actinomycetes</taxon>
        <taxon>Glycomycetales</taxon>
        <taxon>Glycomycetaceae</taxon>
        <taxon>Glycomyces</taxon>
    </lineage>
</organism>
<dbReference type="SUPFAM" id="SSF55166">
    <property type="entry name" value="Hedgehog/DD-peptidase"/>
    <property type="match status" value="1"/>
</dbReference>
<feature type="domain" description="D-alanyl-D-alanine carboxypeptidase-like core" evidence="2">
    <location>
        <begin position="67"/>
        <end position="146"/>
    </location>
</feature>
<dbReference type="EMBL" id="FNGF01000008">
    <property type="protein sequence ID" value="SDL66326.1"/>
    <property type="molecule type" value="Genomic_DNA"/>
</dbReference>
<evidence type="ECO:0000313" key="3">
    <source>
        <dbReference type="EMBL" id="SDL66326.1"/>
    </source>
</evidence>
<dbReference type="STRING" id="380244.SAMN05216298_4693"/>
<keyword evidence="3" id="KW-0378">Hydrolase</keyword>
<proteinExistence type="predicted"/>
<dbReference type="AlphaFoldDB" id="A0A1G9LWJ6"/>
<feature type="compositionally biased region" description="Basic and acidic residues" evidence="1">
    <location>
        <begin position="186"/>
        <end position="197"/>
    </location>
</feature>
<dbReference type="InterPro" id="IPR009045">
    <property type="entry name" value="Zn_M74/Hedgehog-like"/>
</dbReference>
<dbReference type="RefSeq" id="WP_091053885.1">
    <property type="nucleotide sequence ID" value="NZ_FNGF01000008.1"/>
</dbReference>
<gene>
    <name evidence="3" type="ORF">SAMN05216298_4693</name>
</gene>
<protein>
    <submittedName>
        <fullName evidence="3">D-alanyl-D-alanine carboxypeptidase</fullName>
    </submittedName>
</protein>
<dbReference type="OrthoDB" id="3293184at2"/>
<dbReference type="Proteomes" id="UP000198662">
    <property type="component" value="Unassembled WGS sequence"/>
</dbReference>
<dbReference type="InterPro" id="IPR003709">
    <property type="entry name" value="VanY-like_core_dom"/>
</dbReference>
<reference evidence="4" key="1">
    <citation type="submission" date="2016-10" db="EMBL/GenBank/DDBJ databases">
        <authorList>
            <person name="Varghese N."/>
            <person name="Submissions S."/>
        </authorList>
    </citation>
    <scope>NUCLEOTIDE SEQUENCE [LARGE SCALE GENOMIC DNA]</scope>
    <source>
        <strain evidence="4">CGMCC 4.3147</strain>
    </source>
</reference>
<evidence type="ECO:0000259" key="2">
    <source>
        <dbReference type="Pfam" id="PF02557"/>
    </source>
</evidence>
<dbReference type="GO" id="GO:0006508">
    <property type="term" value="P:proteolysis"/>
    <property type="evidence" value="ECO:0007669"/>
    <property type="project" value="InterPro"/>
</dbReference>
<dbReference type="Gene3D" id="3.30.1380.10">
    <property type="match status" value="1"/>
</dbReference>
<evidence type="ECO:0000313" key="4">
    <source>
        <dbReference type="Proteomes" id="UP000198662"/>
    </source>
</evidence>
<dbReference type="GO" id="GO:0004180">
    <property type="term" value="F:carboxypeptidase activity"/>
    <property type="evidence" value="ECO:0007669"/>
    <property type="project" value="UniProtKB-KW"/>
</dbReference>